<dbReference type="EMBL" id="FONG01000021">
    <property type="protein sequence ID" value="SFF61273.1"/>
    <property type="molecule type" value="Genomic_DNA"/>
</dbReference>
<evidence type="ECO:0000313" key="3">
    <source>
        <dbReference type="Proteomes" id="UP000199323"/>
    </source>
</evidence>
<keyword evidence="3" id="KW-1185">Reference proteome</keyword>
<dbReference type="RefSeq" id="WP_407640725.1">
    <property type="nucleotide sequence ID" value="NZ_FONG01000021.1"/>
</dbReference>
<protein>
    <submittedName>
        <fullName evidence="2">Uncharacterized protein</fullName>
    </submittedName>
</protein>
<sequence length="380" mass="37035">MGLRVLRGARFAALARWVLVAAASAGTGMLLLAALGWALAHPHRPSDAAVRLVWCAVPVVVTVQFAVAAGRAVPGGWPRAGLAAVGLGRAGVALLAASATAIACAAGSAVALLVFLHLRGDLGGLPFHGAASDVLGGGGSVPLAGALTLLAVVPVSAAVTGAARLWPPRTVSTAPAPAEVSATAPPKGLPWGVALTAVGLAAEVAAPHGHGMPLPGGLGSIAPLALGGWAVATVGMVLAGPGVVHACGRLLAAFRPGALRLLAGRALQEESRAIGRPLGALCATAAAVPAVYDLHRGGRPFGPLTALAAVLVVLCVLATVGTALLEAKRGREPANAALRQFGASPALLRGAVALRAGVVLAAAVPLTALVAALATVPPGR</sequence>
<dbReference type="STRING" id="380248.SAMN05216251_12160"/>
<keyword evidence="1" id="KW-0812">Transmembrane</keyword>
<gene>
    <name evidence="2" type="ORF">SAMN05216251_12160</name>
</gene>
<evidence type="ECO:0000313" key="2">
    <source>
        <dbReference type="EMBL" id="SFF61273.1"/>
    </source>
</evidence>
<feature type="transmembrane region" description="Helical" evidence="1">
    <location>
        <begin position="91"/>
        <end position="116"/>
    </location>
</feature>
<organism evidence="2 3">
    <name type="scientific">Actinacidiphila alni</name>
    <dbReference type="NCBI Taxonomy" id="380248"/>
    <lineage>
        <taxon>Bacteria</taxon>
        <taxon>Bacillati</taxon>
        <taxon>Actinomycetota</taxon>
        <taxon>Actinomycetes</taxon>
        <taxon>Kitasatosporales</taxon>
        <taxon>Streptomycetaceae</taxon>
        <taxon>Actinacidiphila</taxon>
    </lineage>
</organism>
<evidence type="ECO:0000256" key="1">
    <source>
        <dbReference type="SAM" id="Phobius"/>
    </source>
</evidence>
<feature type="transmembrane region" description="Helical" evidence="1">
    <location>
        <begin position="12"/>
        <end position="39"/>
    </location>
</feature>
<feature type="transmembrane region" description="Helical" evidence="1">
    <location>
        <begin position="346"/>
        <end position="374"/>
    </location>
</feature>
<dbReference type="Proteomes" id="UP000199323">
    <property type="component" value="Unassembled WGS sequence"/>
</dbReference>
<keyword evidence="1" id="KW-1133">Transmembrane helix</keyword>
<name>A0A1I2K4C8_9ACTN</name>
<keyword evidence="1" id="KW-0472">Membrane</keyword>
<feature type="transmembrane region" description="Helical" evidence="1">
    <location>
        <begin position="143"/>
        <end position="167"/>
    </location>
</feature>
<feature type="transmembrane region" description="Helical" evidence="1">
    <location>
        <begin position="226"/>
        <end position="252"/>
    </location>
</feature>
<dbReference type="AlphaFoldDB" id="A0A1I2K4C8"/>
<feature type="transmembrane region" description="Helical" evidence="1">
    <location>
        <begin position="51"/>
        <end position="70"/>
    </location>
</feature>
<reference evidence="2 3" key="1">
    <citation type="submission" date="2016-10" db="EMBL/GenBank/DDBJ databases">
        <authorList>
            <person name="de Groot N.N."/>
        </authorList>
    </citation>
    <scope>NUCLEOTIDE SEQUENCE [LARGE SCALE GENOMIC DNA]</scope>
    <source>
        <strain evidence="2 3">CGMCC 4.3510</strain>
    </source>
</reference>
<accession>A0A1I2K4C8</accession>
<proteinExistence type="predicted"/>
<feature type="transmembrane region" description="Helical" evidence="1">
    <location>
        <begin position="304"/>
        <end position="325"/>
    </location>
</feature>